<dbReference type="Gene3D" id="3.40.440.10">
    <property type="entry name" value="Adenylosuccinate Synthetase, subunit A, domain 1"/>
    <property type="match status" value="1"/>
</dbReference>
<feature type="binding site" evidence="8">
    <location>
        <position position="219"/>
    </location>
    <ligand>
        <name>IMP</name>
        <dbReference type="ChEBI" id="CHEBI:58053"/>
    </ligand>
</feature>
<comment type="pathway">
    <text evidence="8 10">Purine metabolism; AMP biosynthesis via de novo pathway; AMP from IMP: step 1/2.</text>
</comment>
<accession>A0A7I8IY40</accession>
<feature type="binding site" evidence="8">
    <location>
        <position position="266"/>
    </location>
    <ligand>
        <name>IMP</name>
        <dbReference type="ChEBI" id="CHEBI:58053"/>
    </ligand>
</feature>
<evidence type="ECO:0000256" key="4">
    <source>
        <dbReference type="ARBA" id="ARBA00022741"/>
    </source>
</evidence>
<evidence type="ECO:0000256" key="9">
    <source>
        <dbReference type="PROSITE-ProRule" id="PRU10134"/>
    </source>
</evidence>
<comment type="subunit">
    <text evidence="1 8">Homodimer.</text>
</comment>
<organism evidence="12">
    <name type="scientific">Spirodela intermedia</name>
    <name type="common">Intermediate duckweed</name>
    <dbReference type="NCBI Taxonomy" id="51605"/>
    <lineage>
        <taxon>Eukaryota</taxon>
        <taxon>Viridiplantae</taxon>
        <taxon>Streptophyta</taxon>
        <taxon>Embryophyta</taxon>
        <taxon>Tracheophyta</taxon>
        <taxon>Spermatophyta</taxon>
        <taxon>Magnoliopsida</taxon>
        <taxon>Liliopsida</taxon>
        <taxon>Araceae</taxon>
        <taxon>Lemnoideae</taxon>
        <taxon>Spirodela</taxon>
    </lineage>
</organism>
<evidence type="ECO:0000256" key="5">
    <source>
        <dbReference type="ARBA" id="ARBA00022755"/>
    </source>
</evidence>
<dbReference type="FunFam" id="3.90.170.10:FF:000001">
    <property type="entry name" value="Adenylosuccinate synthetase"/>
    <property type="match status" value="1"/>
</dbReference>
<feature type="binding site" evidence="8">
    <location>
        <position position="350"/>
    </location>
    <ligand>
        <name>GTP</name>
        <dbReference type="ChEBI" id="CHEBI:37565"/>
    </ligand>
</feature>
<dbReference type="InterPro" id="IPR001114">
    <property type="entry name" value="Adenylosuccinate_synthetase"/>
</dbReference>
<keyword evidence="13" id="KW-1185">Reference proteome</keyword>
<evidence type="ECO:0000256" key="8">
    <source>
        <dbReference type="HAMAP-Rule" id="MF_03125"/>
    </source>
</evidence>
<keyword evidence="6 8" id="KW-0460">Magnesium</keyword>
<dbReference type="InterPro" id="IPR018220">
    <property type="entry name" value="Adenylosuccin_syn_GTP-bd"/>
</dbReference>
<dbReference type="Gene3D" id="3.90.170.10">
    <property type="entry name" value="Adenylosuccinate Synthetase, subunit A, domain 3"/>
    <property type="match status" value="1"/>
</dbReference>
<dbReference type="GO" id="GO:0004019">
    <property type="term" value="F:adenylosuccinate synthase activity"/>
    <property type="evidence" value="ECO:0007669"/>
    <property type="project" value="UniProtKB-UniRule"/>
</dbReference>
<feature type="binding site" evidence="8">
    <location>
        <position position="348"/>
    </location>
    <ligand>
        <name>IMP</name>
        <dbReference type="ChEBI" id="CHEBI:58053"/>
    </ligand>
</feature>
<evidence type="ECO:0000256" key="6">
    <source>
        <dbReference type="ARBA" id="ARBA00022842"/>
    </source>
</evidence>
<evidence type="ECO:0000256" key="10">
    <source>
        <dbReference type="RuleBase" id="RU000520"/>
    </source>
</evidence>
<feature type="region of interest" description="Disordered" evidence="11">
    <location>
        <begin position="20"/>
        <end position="40"/>
    </location>
</feature>
<dbReference type="InterPro" id="IPR033128">
    <property type="entry name" value="Adenylosuccin_syn_Lys_AS"/>
</dbReference>
<keyword evidence="8" id="KW-0150">Chloroplast</keyword>
<evidence type="ECO:0000256" key="2">
    <source>
        <dbReference type="ARBA" id="ARBA00022598"/>
    </source>
</evidence>
<comment type="catalytic activity">
    <reaction evidence="8 10">
        <text>IMP + L-aspartate + GTP = N(6)-(1,2-dicarboxyethyl)-AMP + GDP + phosphate + 2 H(+)</text>
        <dbReference type="Rhea" id="RHEA:15753"/>
        <dbReference type="ChEBI" id="CHEBI:15378"/>
        <dbReference type="ChEBI" id="CHEBI:29991"/>
        <dbReference type="ChEBI" id="CHEBI:37565"/>
        <dbReference type="ChEBI" id="CHEBI:43474"/>
        <dbReference type="ChEBI" id="CHEBI:57567"/>
        <dbReference type="ChEBI" id="CHEBI:58053"/>
        <dbReference type="ChEBI" id="CHEBI:58189"/>
        <dbReference type="EC" id="6.3.4.4"/>
    </reaction>
</comment>
<dbReference type="EC" id="6.3.4.4" evidence="8"/>
<evidence type="ECO:0000313" key="13">
    <source>
        <dbReference type="Proteomes" id="UP001189122"/>
    </source>
</evidence>
<evidence type="ECO:0000313" key="12">
    <source>
        <dbReference type="EMBL" id="CAA2623333.1"/>
    </source>
</evidence>
<dbReference type="UniPathway" id="UPA00075">
    <property type="reaction ID" value="UER00335"/>
</dbReference>
<dbReference type="EMBL" id="CACRZD030000007">
    <property type="protein sequence ID" value="CAA6662884.1"/>
    <property type="molecule type" value="Genomic_DNA"/>
</dbReference>
<comment type="similarity">
    <text evidence="8 10">Belongs to the adenylosuccinate synthetase family.</text>
</comment>
<dbReference type="PANTHER" id="PTHR11846:SF0">
    <property type="entry name" value="ADENYLOSUCCINATE SYNTHETASE"/>
    <property type="match status" value="1"/>
</dbReference>
<dbReference type="InterPro" id="IPR042109">
    <property type="entry name" value="Adenylosuccinate_synth_dom1"/>
</dbReference>
<keyword evidence="2 8" id="KW-0436">Ligase</keyword>
<comment type="caution">
    <text evidence="8">Lacks conserved residue(s) required for the propagation of feature annotation.</text>
</comment>
<dbReference type="GO" id="GO:0044208">
    <property type="term" value="P:'de novo' AMP biosynthetic process"/>
    <property type="evidence" value="ECO:0007669"/>
    <property type="project" value="UniProtKB-UniRule"/>
</dbReference>
<dbReference type="Proteomes" id="UP001189122">
    <property type="component" value="Unassembled WGS sequence"/>
</dbReference>
<dbReference type="Pfam" id="PF00709">
    <property type="entry name" value="Adenylsucc_synt"/>
    <property type="match status" value="2"/>
</dbReference>
<dbReference type="GO" id="GO:0009507">
    <property type="term" value="C:chloroplast"/>
    <property type="evidence" value="ECO:0007669"/>
    <property type="project" value="UniProtKB-SubCell"/>
</dbReference>
<dbReference type="SUPFAM" id="SSF52540">
    <property type="entry name" value="P-loop containing nucleoside triphosphate hydrolases"/>
    <property type="match status" value="1"/>
</dbReference>
<dbReference type="Gene3D" id="1.10.300.10">
    <property type="entry name" value="Adenylosuccinate Synthetase, subunit A, domain 2"/>
    <property type="match status" value="1"/>
</dbReference>
<keyword evidence="3 8" id="KW-0479">Metal-binding</keyword>
<dbReference type="InterPro" id="IPR042110">
    <property type="entry name" value="Adenylosuccinate_synth_dom2"/>
</dbReference>
<evidence type="ECO:0000256" key="7">
    <source>
        <dbReference type="ARBA" id="ARBA00023134"/>
    </source>
</evidence>
<gene>
    <name evidence="8" type="primary">PURA</name>
    <name evidence="12" type="ORF">SI7747_07009269</name>
</gene>
<feature type="binding site" evidence="8">
    <location>
        <begin position="143"/>
        <end position="145"/>
    </location>
    <ligand>
        <name>GTP</name>
        <dbReference type="ChEBI" id="CHEBI:37565"/>
    </ligand>
</feature>
<dbReference type="InterPro" id="IPR042111">
    <property type="entry name" value="Adenylosuccinate_synth_dom3"/>
</dbReference>
<dbReference type="PANTHER" id="PTHR11846">
    <property type="entry name" value="ADENYLOSUCCINATE SYNTHETASE"/>
    <property type="match status" value="1"/>
</dbReference>
<dbReference type="AlphaFoldDB" id="A0A7I8IY40"/>
<feature type="binding site" evidence="8">
    <location>
        <position position="233"/>
    </location>
    <ligand>
        <name>IMP</name>
        <dbReference type="ChEBI" id="CHEBI:58053"/>
        <note>ligand shared between dimeric partners</note>
    </ligand>
</feature>
<keyword evidence="7 8" id="KW-0342">GTP-binding</keyword>
<feature type="binding site" evidence="8">
    <location>
        <begin position="376"/>
        <end position="378"/>
    </location>
    <ligand>
        <name>GTP</name>
        <dbReference type="ChEBI" id="CHEBI:37565"/>
    </ligand>
</feature>
<feature type="active site" description="Proton acceptor" evidence="8">
    <location>
        <position position="96"/>
    </location>
</feature>
<dbReference type="GO" id="GO:0046040">
    <property type="term" value="P:IMP metabolic process"/>
    <property type="evidence" value="ECO:0007669"/>
    <property type="project" value="TreeGrafter"/>
</dbReference>
<comment type="subcellular location">
    <subcellularLocation>
        <location evidence="8">Plastid</location>
        <location evidence="8">Chloroplast</location>
    </subcellularLocation>
</comment>
<keyword evidence="5 8" id="KW-0658">Purine biosynthesis</keyword>
<dbReference type="HAMAP" id="MF_00011">
    <property type="entry name" value="Adenylosucc_synth"/>
    <property type="match status" value="1"/>
</dbReference>
<proteinExistence type="inferred from homology"/>
<dbReference type="SMART" id="SM00788">
    <property type="entry name" value="Adenylsucc_synt"/>
    <property type="match status" value="1"/>
</dbReference>
<evidence type="ECO:0000256" key="11">
    <source>
        <dbReference type="SAM" id="MobiDB-lite"/>
    </source>
</evidence>
<feature type="binding site" evidence="8">
    <location>
        <begin position="459"/>
        <end position="461"/>
    </location>
    <ligand>
        <name>GTP</name>
        <dbReference type="ChEBI" id="CHEBI:37565"/>
    </ligand>
</feature>
<feature type="binding site" evidence="8">
    <location>
        <position position="143"/>
    </location>
    <ligand>
        <name>Mg(2+)</name>
        <dbReference type="ChEBI" id="CHEBI:18420"/>
    </ligand>
</feature>
<evidence type="ECO:0000256" key="3">
    <source>
        <dbReference type="ARBA" id="ARBA00022723"/>
    </source>
</evidence>
<dbReference type="PROSITE" id="PS01266">
    <property type="entry name" value="ADENYLOSUCCIN_SYN_1"/>
    <property type="match status" value="1"/>
</dbReference>
<comment type="function">
    <text evidence="10">Plays an important role in the de novo pathway of purine nucleotide biosynthesis.</text>
</comment>
<name>A0A7I8IY40_SPIIN</name>
<sequence>MECVNVSSALRLDSCGSAGSLPAGPPLVTPRASEVAPRRRRRQGLLEVWEMAGRGAVAAASSSPAAPAAPVAEEEDVDRVGSLSQVSGVLGCQWGDEGKGSSWTSSPSTLTSSLAARYSSPFLSALTPTVCCVPRVSGGANAGHTIYNSEGKKFALHLVPSGILNEQTLCVIGNGVVVHLPGLFKEIDDLEANGVSCEGRILVDGLREVELGNSFIGTTKRGIGPCYSSKVIRNGVRVGDLRHMDSFPYKLDTLLRDAAARFPGFNYSSSMLQEEVEKYKRFAERLEPFIADTVHVINDCILNQKKILVEGARPPCWTLTSAPTPLDPGEGGDLLRTAGMEFGTTTGRPRRCGWLDVVALKYCCQINGFSSLNLTKLDVLSDLQEVKLGVSYHLIDGKRIESFPSDLQTLEQLQVDYEELPGWQTDISSVRAYKDLPLAARRYVERIEELVGVPIHYIGVGPGRDALIYK</sequence>
<feature type="active site" evidence="9">
    <location>
        <position position="230"/>
    </location>
</feature>
<dbReference type="PROSITE" id="PS00513">
    <property type="entry name" value="ADENYLOSUCCIN_SYN_2"/>
    <property type="match status" value="1"/>
</dbReference>
<reference evidence="12 13" key="1">
    <citation type="submission" date="2019-12" db="EMBL/GenBank/DDBJ databases">
        <authorList>
            <person name="Scholz U."/>
            <person name="Mascher M."/>
            <person name="Fiebig A."/>
        </authorList>
    </citation>
    <scope>NUCLEOTIDE SEQUENCE</scope>
</reference>
<feature type="binding site" evidence="8">
    <location>
        <position position="96"/>
    </location>
    <ligand>
        <name>Mg(2+)</name>
        <dbReference type="ChEBI" id="CHEBI:18420"/>
    </ligand>
</feature>
<dbReference type="GO" id="GO:0000287">
    <property type="term" value="F:magnesium ion binding"/>
    <property type="evidence" value="ECO:0007669"/>
    <property type="project" value="UniProtKB-UniRule"/>
</dbReference>
<keyword evidence="4 8" id="KW-0547">Nucleotide-binding</keyword>
<feature type="active site" description="Proton donor" evidence="8">
    <location>
        <position position="144"/>
    </location>
</feature>
<comment type="cofactor">
    <cofactor evidence="8">
        <name>Mg(2+)</name>
        <dbReference type="ChEBI" id="CHEBI:18420"/>
    </cofactor>
    <text evidence="8">Binds 1 Mg(2+) ion per subunit.</text>
</comment>
<comment type="function">
    <text evidence="8">Plays an important role in the de novo pathway and in the salvage pathway of purine nucleotide biosynthesis. Catalyzes the first commited step in the biosynthesis of AMP from IMP.</text>
</comment>
<protein>
    <recommendedName>
        <fullName evidence="8">Adenylosuccinate synthetase, chloroplastic</fullName>
        <shortName evidence="8">AMPSase</shortName>
        <shortName evidence="8">AdSS</shortName>
        <ecNumber evidence="8">6.3.4.4</ecNumber>
    </recommendedName>
    <alternativeName>
        <fullName evidence="8">IMP--aspartate ligase</fullName>
    </alternativeName>
</protein>
<dbReference type="GO" id="GO:0005525">
    <property type="term" value="F:GTP binding"/>
    <property type="evidence" value="ECO:0007669"/>
    <property type="project" value="UniProtKB-UniRule"/>
</dbReference>
<dbReference type="InterPro" id="IPR027417">
    <property type="entry name" value="P-loop_NTPase"/>
</dbReference>
<feature type="binding site" evidence="8">
    <location>
        <begin position="141"/>
        <end position="144"/>
    </location>
    <ligand>
        <name>IMP</name>
        <dbReference type="ChEBI" id="CHEBI:58053"/>
    </ligand>
</feature>
<feature type="binding site" evidence="8">
    <location>
        <begin position="344"/>
        <end position="350"/>
    </location>
    <ligand>
        <name>substrate</name>
    </ligand>
</feature>
<dbReference type="EMBL" id="LR743594">
    <property type="protein sequence ID" value="CAA2623333.1"/>
    <property type="molecule type" value="Genomic_DNA"/>
</dbReference>
<evidence type="ECO:0000256" key="1">
    <source>
        <dbReference type="ARBA" id="ARBA00011738"/>
    </source>
</evidence>
<keyword evidence="8" id="KW-0934">Plastid</keyword>